<evidence type="ECO:0000313" key="4">
    <source>
        <dbReference type="Proteomes" id="UP000004344"/>
    </source>
</evidence>
<dbReference type="Pfam" id="PF06051">
    <property type="entry name" value="DUF928"/>
    <property type="match status" value="1"/>
</dbReference>
<feature type="compositionally biased region" description="Low complexity" evidence="1">
    <location>
        <begin position="31"/>
        <end position="40"/>
    </location>
</feature>
<dbReference type="AlphaFoldDB" id="G6FTD5"/>
<evidence type="ECO:0008006" key="5">
    <source>
        <dbReference type="Google" id="ProtNLM"/>
    </source>
</evidence>
<feature type="signal peptide" evidence="2">
    <location>
        <begin position="1"/>
        <end position="26"/>
    </location>
</feature>
<dbReference type="InterPro" id="IPR010328">
    <property type="entry name" value="DUF928"/>
</dbReference>
<reference evidence="3 4" key="1">
    <citation type="submission" date="2011-09" db="EMBL/GenBank/DDBJ databases">
        <title>The draft genome of Fischerella sp. JSC-11.</title>
        <authorList>
            <consortium name="US DOE Joint Genome Institute (JGI-PGF)"/>
            <person name="Lucas S."/>
            <person name="Han J."/>
            <person name="Lapidus A."/>
            <person name="Cheng J.-F."/>
            <person name="Goodwin L."/>
            <person name="Pitluck S."/>
            <person name="Peters L."/>
            <person name="Land M.L."/>
            <person name="Hauser L."/>
            <person name="Sarkisova S."/>
            <person name="Bryant D.A."/>
            <person name="Brown I."/>
            <person name="Woyke T.J."/>
        </authorList>
    </citation>
    <scope>NUCLEOTIDE SEQUENCE [LARGE SCALE GENOMIC DNA]</scope>
    <source>
        <strain evidence="3 4">JSC-11</strain>
    </source>
</reference>
<proteinExistence type="predicted"/>
<protein>
    <recommendedName>
        <fullName evidence="5">DUF928 domain-containing protein</fullName>
    </recommendedName>
</protein>
<keyword evidence="2" id="KW-0732">Signal</keyword>
<dbReference type="RefSeq" id="WP_009456638.1">
    <property type="nucleotide sequence ID" value="NZ_AGIZ01000006.1"/>
</dbReference>
<evidence type="ECO:0000256" key="2">
    <source>
        <dbReference type="SAM" id="SignalP"/>
    </source>
</evidence>
<organism evidence="3 4">
    <name type="scientific">Fischerella thermalis JSC-11</name>
    <dbReference type="NCBI Taxonomy" id="741277"/>
    <lineage>
        <taxon>Bacteria</taxon>
        <taxon>Bacillati</taxon>
        <taxon>Cyanobacteriota</taxon>
        <taxon>Cyanophyceae</taxon>
        <taxon>Nostocales</taxon>
        <taxon>Hapalosiphonaceae</taxon>
        <taxon>Fischerella</taxon>
    </lineage>
</organism>
<accession>G6FTD5</accession>
<dbReference type="EMBL" id="AGIZ01000006">
    <property type="protein sequence ID" value="EHC13868.1"/>
    <property type="molecule type" value="Genomic_DNA"/>
</dbReference>
<sequence length="254" mass="28503">MSKSKCALTIACMLLGWMSYFLPVIAQPNQPTNNNSQTTQIQFQDKEPDGSSRGRPIKRKGTGSRGDCPPVDVLTTALIPEKNVGLTVDESPSFWFFVPYKRTDIPIGEFVLQDETNNDVYRTNFTLPNTPGFVSLSLPSTVALAVNKDYQWYFKLYCSKQQLSNPIFVRGWVQRIPLKPELASLLKSATTPRQRIAIYAEKGIWYSALSELAELRLAETKNPIFANDWANLLQYIGLADFASKPIVGEVTEVK</sequence>
<dbReference type="Proteomes" id="UP000004344">
    <property type="component" value="Unassembled WGS sequence"/>
</dbReference>
<evidence type="ECO:0000256" key="1">
    <source>
        <dbReference type="SAM" id="MobiDB-lite"/>
    </source>
</evidence>
<evidence type="ECO:0000313" key="3">
    <source>
        <dbReference type="EMBL" id="EHC13868.1"/>
    </source>
</evidence>
<name>G6FTD5_9CYAN</name>
<feature type="chain" id="PRO_5003488846" description="DUF928 domain-containing protein" evidence="2">
    <location>
        <begin position="27"/>
        <end position="254"/>
    </location>
</feature>
<comment type="caution">
    <text evidence="3">The sequence shown here is derived from an EMBL/GenBank/DDBJ whole genome shotgun (WGS) entry which is preliminary data.</text>
</comment>
<keyword evidence="4" id="KW-1185">Reference proteome</keyword>
<gene>
    <name evidence="3" type="ORF">FJSC11DRAFT_2132</name>
</gene>
<feature type="region of interest" description="Disordered" evidence="1">
    <location>
        <begin position="31"/>
        <end position="68"/>
    </location>
</feature>